<feature type="binding site" evidence="7">
    <location>
        <begin position="11"/>
        <end position="16"/>
    </location>
    <ligand>
        <name>ATP</name>
        <dbReference type="ChEBI" id="CHEBI:30616"/>
    </ligand>
</feature>
<evidence type="ECO:0000256" key="2">
    <source>
        <dbReference type="ARBA" id="ARBA00022679"/>
    </source>
</evidence>
<dbReference type="GO" id="GO:0005829">
    <property type="term" value="C:cytosol"/>
    <property type="evidence" value="ECO:0007669"/>
    <property type="project" value="TreeGrafter"/>
</dbReference>
<keyword evidence="3 7" id="KW-0547">Nucleotide-binding</keyword>
<feature type="binding site" evidence="7">
    <location>
        <position position="117"/>
    </location>
    <ligand>
        <name>ATP</name>
        <dbReference type="ChEBI" id="CHEBI:30616"/>
    </ligand>
</feature>
<dbReference type="SUPFAM" id="SSF52540">
    <property type="entry name" value="P-loop containing nucleoside triphosphate hydrolases"/>
    <property type="match status" value="1"/>
</dbReference>
<keyword evidence="4 7" id="KW-0418">Kinase</keyword>
<dbReference type="CDD" id="cd00464">
    <property type="entry name" value="SK"/>
    <property type="match status" value="1"/>
</dbReference>
<feature type="binding site" evidence="7">
    <location>
        <position position="135"/>
    </location>
    <ligand>
        <name>substrate</name>
    </ligand>
</feature>
<dbReference type="PANTHER" id="PTHR21087">
    <property type="entry name" value="SHIKIMATE KINASE"/>
    <property type="match status" value="1"/>
</dbReference>
<proteinExistence type="inferred from homology"/>
<dbReference type="Pfam" id="PF01202">
    <property type="entry name" value="SKI"/>
    <property type="match status" value="1"/>
</dbReference>
<feature type="binding site" evidence="7">
    <location>
        <position position="33"/>
    </location>
    <ligand>
        <name>substrate</name>
    </ligand>
</feature>
<feature type="binding site" evidence="7">
    <location>
        <position position="79"/>
    </location>
    <ligand>
        <name>substrate</name>
    </ligand>
</feature>
<dbReference type="AlphaFoldDB" id="A0A9D1E585"/>
<comment type="cofactor">
    <cofactor evidence="7">
        <name>Mg(2+)</name>
        <dbReference type="ChEBI" id="CHEBI:18420"/>
    </cofactor>
    <text evidence="7">Binds 1 Mg(2+) ion per subunit.</text>
</comment>
<gene>
    <name evidence="7" type="primary">aroK</name>
    <name evidence="8" type="ORF">IAB94_00275</name>
</gene>
<keyword evidence="5 7" id="KW-0067">ATP-binding</keyword>
<comment type="similarity">
    <text evidence="7">Belongs to the shikimate kinase family.</text>
</comment>
<evidence type="ECO:0000256" key="4">
    <source>
        <dbReference type="ARBA" id="ARBA00022777"/>
    </source>
</evidence>
<keyword evidence="6 7" id="KW-0057">Aromatic amino acid biosynthesis</keyword>
<evidence type="ECO:0000256" key="7">
    <source>
        <dbReference type="HAMAP-Rule" id="MF_00109"/>
    </source>
</evidence>
<comment type="caution">
    <text evidence="7">Lacks conserved residue(s) required for the propagation of feature annotation.</text>
</comment>
<evidence type="ECO:0000256" key="6">
    <source>
        <dbReference type="ARBA" id="ARBA00023141"/>
    </source>
</evidence>
<dbReference type="GO" id="GO:0009423">
    <property type="term" value="P:chorismate biosynthetic process"/>
    <property type="evidence" value="ECO:0007669"/>
    <property type="project" value="UniProtKB-UniRule"/>
</dbReference>
<dbReference type="GO" id="GO:0005524">
    <property type="term" value="F:ATP binding"/>
    <property type="evidence" value="ECO:0007669"/>
    <property type="project" value="UniProtKB-UniRule"/>
</dbReference>
<reference evidence="8" key="2">
    <citation type="journal article" date="2021" name="PeerJ">
        <title>Extensive microbial diversity within the chicken gut microbiome revealed by metagenomics and culture.</title>
        <authorList>
            <person name="Gilroy R."/>
            <person name="Ravi A."/>
            <person name="Getino M."/>
            <person name="Pursley I."/>
            <person name="Horton D.L."/>
            <person name="Alikhan N.F."/>
            <person name="Baker D."/>
            <person name="Gharbi K."/>
            <person name="Hall N."/>
            <person name="Watson M."/>
            <person name="Adriaenssens E.M."/>
            <person name="Foster-Nyarko E."/>
            <person name="Jarju S."/>
            <person name="Secka A."/>
            <person name="Antonio M."/>
            <person name="Oren A."/>
            <person name="Chaudhuri R.R."/>
            <person name="La Ragione R."/>
            <person name="Hildebrand F."/>
            <person name="Pallen M.J."/>
        </authorList>
    </citation>
    <scope>NUCLEOTIDE SEQUENCE</scope>
    <source>
        <strain evidence="8">ChiW16-3235</strain>
    </source>
</reference>
<dbReference type="EMBL" id="DVHK01000003">
    <property type="protein sequence ID" value="HIR66465.1"/>
    <property type="molecule type" value="Genomic_DNA"/>
</dbReference>
<comment type="function">
    <text evidence="7">Catalyzes the specific phosphorylation of the 3-hydroxyl group of shikimic acid using ATP as a cosubstrate.</text>
</comment>
<dbReference type="HAMAP" id="MF_00109">
    <property type="entry name" value="Shikimate_kinase"/>
    <property type="match status" value="1"/>
</dbReference>
<comment type="catalytic activity">
    <reaction evidence="7">
        <text>shikimate + ATP = 3-phosphoshikimate + ADP + H(+)</text>
        <dbReference type="Rhea" id="RHEA:13121"/>
        <dbReference type="ChEBI" id="CHEBI:15378"/>
        <dbReference type="ChEBI" id="CHEBI:30616"/>
        <dbReference type="ChEBI" id="CHEBI:36208"/>
        <dbReference type="ChEBI" id="CHEBI:145989"/>
        <dbReference type="ChEBI" id="CHEBI:456216"/>
        <dbReference type="EC" id="2.7.1.71"/>
    </reaction>
</comment>
<name>A0A9D1E585_9FIRM</name>
<evidence type="ECO:0000256" key="1">
    <source>
        <dbReference type="ARBA" id="ARBA00022605"/>
    </source>
</evidence>
<dbReference type="Proteomes" id="UP000823913">
    <property type="component" value="Unassembled WGS sequence"/>
</dbReference>
<evidence type="ECO:0000313" key="8">
    <source>
        <dbReference type="EMBL" id="HIR66465.1"/>
    </source>
</evidence>
<dbReference type="GO" id="GO:0009073">
    <property type="term" value="P:aromatic amino acid family biosynthetic process"/>
    <property type="evidence" value="ECO:0007669"/>
    <property type="project" value="UniProtKB-KW"/>
</dbReference>
<comment type="caution">
    <text evidence="8">The sequence shown here is derived from an EMBL/GenBank/DDBJ whole genome shotgun (WGS) entry which is preliminary data.</text>
</comment>
<keyword evidence="7" id="KW-0963">Cytoplasm</keyword>
<evidence type="ECO:0000313" key="9">
    <source>
        <dbReference type="Proteomes" id="UP000823913"/>
    </source>
</evidence>
<dbReference type="GO" id="GO:0000287">
    <property type="term" value="F:magnesium ion binding"/>
    <property type="evidence" value="ECO:0007669"/>
    <property type="project" value="UniProtKB-UniRule"/>
</dbReference>
<dbReference type="EC" id="2.7.1.71" evidence="7"/>
<feature type="binding site" evidence="7">
    <location>
        <position position="56"/>
    </location>
    <ligand>
        <name>substrate</name>
    </ligand>
</feature>
<comment type="subunit">
    <text evidence="7">Monomer.</text>
</comment>
<comment type="pathway">
    <text evidence="7">Metabolic intermediate biosynthesis; chorismate biosynthesis; chorismate from D-erythrose 4-phosphate and phosphoenolpyruvate: step 5/7.</text>
</comment>
<reference evidence="8" key="1">
    <citation type="submission" date="2020-10" db="EMBL/GenBank/DDBJ databases">
        <authorList>
            <person name="Gilroy R."/>
        </authorList>
    </citation>
    <scope>NUCLEOTIDE SEQUENCE</scope>
    <source>
        <strain evidence="8">ChiW16-3235</strain>
    </source>
</reference>
<keyword evidence="1 7" id="KW-0028">Amino-acid biosynthesis</keyword>
<dbReference type="Gene3D" id="3.40.50.300">
    <property type="entry name" value="P-loop containing nucleotide triphosphate hydrolases"/>
    <property type="match status" value="1"/>
</dbReference>
<evidence type="ECO:0000256" key="5">
    <source>
        <dbReference type="ARBA" id="ARBA00022840"/>
    </source>
</evidence>
<keyword evidence="7" id="KW-0460">Magnesium</keyword>
<feature type="binding site" evidence="7">
    <location>
        <position position="15"/>
    </location>
    <ligand>
        <name>Mg(2+)</name>
        <dbReference type="ChEBI" id="CHEBI:18420"/>
    </ligand>
</feature>
<protein>
    <recommendedName>
        <fullName evidence="7">Shikimate kinase</fullName>
        <shortName evidence="7">SK</shortName>
        <ecNumber evidence="7">2.7.1.71</ecNumber>
    </recommendedName>
</protein>
<keyword evidence="7" id="KW-0479">Metal-binding</keyword>
<comment type="subcellular location">
    <subcellularLocation>
        <location evidence="7">Cytoplasm</location>
    </subcellularLocation>
</comment>
<evidence type="ECO:0000256" key="3">
    <source>
        <dbReference type="ARBA" id="ARBA00022741"/>
    </source>
</evidence>
<dbReference type="GO" id="GO:0004765">
    <property type="term" value="F:shikimate kinase activity"/>
    <property type="evidence" value="ECO:0007669"/>
    <property type="project" value="UniProtKB-UniRule"/>
</dbReference>
<keyword evidence="2 7" id="KW-0808">Transferase</keyword>
<organism evidence="8 9">
    <name type="scientific">Candidatus Coproplasma avicola</name>
    <dbReference type="NCBI Taxonomy" id="2840744"/>
    <lineage>
        <taxon>Bacteria</taxon>
        <taxon>Bacillati</taxon>
        <taxon>Bacillota</taxon>
        <taxon>Clostridia</taxon>
        <taxon>Eubacteriales</taxon>
        <taxon>Candidatus Coproplasma</taxon>
    </lineage>
</organism>
<dbReference type="PANTHER" id="PTHR21087:SF16">
    <property type="entry name" value="SHIKIMATE KINASE 1, CHLOROPLASTIC"/>
    <property type="match status" value="1"/>
</dbReference>
<dbReference type="GO" id="GO:0008652">
    <property type="term" value="P:amino acid biosynthetic process"/>
    <property type="evidence" value="ECO:0007669"/>
    <property type="project" value="UniProtKB-KW"/>
</dbReference>
<dbReference type="InterPro" id="IPR000623">
    <property type="entry name" value="Shikimate_kinase/TSH1"/>
</dbReference>
<accession>A0A9D1E585</accession>
<dbReference type="InterPro" id="IPR031322">
    <property type="entry name" value="Shikimate/glucono_kinase"/>
</dbReference>
<sequence length="167" mass="18417">MKNIVLCGMMGSGKTTVARALNAIYNLNWVDTDDQIVGQYGAINDIFARLGEEGFRDIESAVTKRVAQSCANSVISLGGGCVLRKINVEELKKTGVIFYLRTSPETVIKRVKGDTTRPLLHGDLEERVRTISANRASVYEGAADYIIDTDDKSPECIAELIMERMQK</sequence>
<dbReference type="InterPro" id="IPR027417">
    <property type="entry name" value="P-loop_NTPase"/>
</dbReference>
<dbReference type="PRINTS" id="PR01100">
    <property type="entry name" value="SHIKIMTKNASE"/>
</dbReference>